<dbReference type="RefSeq" id="WP_016707605.1">
    <property type="nucleotide sequence ID" value="NZ_JAVIFY010000004.1"/>
</dbReference>
<sequence length="155" mass="17464">MKKCLSILTILISVISTATLASSDEFDYDNFVKNYHQAMTNTQKPNASKDDLEQYLSLLTDDVGNQHFPNAPDDSREPDGKELMRKGMSRYLGVHTEYKGKIIEYIVGYNVVALKHAFSAKGLRSDGSEFSYSKEVLDVLELEDGKVSVIRRYGQ</sequence>
<reference evidence="2 3" key="1">
    <citation type="submission" date="2023-08" db="EMBL/GenBank/DDBJ databases">
        <title>Pseudoalteromonas haloplanktis LL1 genome.</title>
        <authorList>
            <person name="Wu S."/>
        </authorList>
    </citation>
    <scope>NUCLEOTIDE SEQUENCE [LARGE SCALE GENOMIC DNA]</scope>
    <source>
        <strain evidence="2 3">LL1</strain>
    </source>
</reference>
<accession>A0ABU1BCD2</accession>
<name>A0ABU1BCD2_PSEHA</name>
<dbReference type="Gene3D" id="3.10.450.50">
    <property type="match status" value="1"/>
</dbReference>
<protein>
    <submittedName>
        <fullName evidence="2">Nuclear transport factor 2 family protein</fullName>
    </submittedName>
</protein>
<comment type="caution">
    <text evidence="2">The sequence shown here is derived from an EMBL/GenBank/DDBJ whole genome shotgun (WGS) entry which is preliminary data.</text>
</comment>
<dbReference type="InterPro" id="IPR032710">
    <property type="entry name" value="NTF2-like_dom_sf"/>
</dbReference>
<proteinExistence type="predicted"/>
<dbReference type="Proteomes" id="UP001226574">
    <property type="component" value="Unassembled WGS sequence"/>
</dbReference>
<keyword evidence="3" id="KW-1185">Reference proteome</keyword>
<gene>
    <name evidence="2" type="ORF">RC083_07475</name>
</gene>
<evidence type="ECO:0000313" key="2">
    <source>
        <dbReference type="EMBL" id="MDQ9091426.1"/>
    </source>
</evidence>
<organism evidence="2 3">
    <name type="scientific">Pseudoalteromonas haloplanktis</name>
    <name type="common">Alteromonas haloplanktis</name>
    <dbReference type="NCBI Taxonomy" id="228"/>
    <lineage>
        <taxon>Bacteria</taxon>
        <taxon>Pseudomonadati</taxon>
        <taxon>Pseudomonadota</taxon>
        <taxon>Gammaproteobacteria</taxon>
        <taxon>Alteromonadales</taxon>
        <taxon>Pseudoalteromonadaceae</taxon>
        <taxon>Pseudoalteromonas</taxon>
    </lineage>
</organism>
<evidence type="ECO:0000313" key="3">
    <source>
        <dbReference type="Proteomes" id="UP001226574"/>
    </source>
</evidence>
<feature type="signal peptide" evidence="1">
    <location>
        <begin position="1"/>
        <end position="21"/>
    </location>
</feature>
<keyword evidence="1" id="KW-0732">Signal</keyword>
<dbReference type="SUPFAM" id="SSF54427">
    <property type="entry name" value="NTF2-like"/>
    <property type="match status" value="1"/>
</dbReference>
<feature type="chain" id="PRO_5047493644" evidence="1">
    <location>
        <begin position="22"/>
        <end position="155"/>
    </location>
</feature>
<evidence type="ECO:0000256" key="1">
    <source>
        <dbReference type="SAM" id="SignalP"/>
    </source>
</evidence>
<dbReference type="EMBL" id="JAVIFY010000004">
    <property type="protein sequence ID" value="MDQ9091426.1"/>
    <property type="molecule type" value="Genomic_DNA"/>
</dbReference>